<evidence type="ECO:0000313" key="10">
    <source>
        <dbReference type="Proteomes" id="UP001519295"/>
    </source>
</evidence>
<dbReference type="InterPro" id="IPR013131">
    <property type="entry name" value="Mannitol_DH_N"/>
</dbReference>
<dbReference type="EC" id="1.1.1.17" evidence="2"/>
<dbReference type="Proteomes" id="UP001519295">
    <property type="component" value="Unassembled WGS sequence"/>
</dbReference>
<dbReference type="EMBL" id="JAGINU010000001">
    <property type="protein sequence ID" value="MBP2369046.1"/>
    <property type="molecule type" value="Genomic_DNA"/>
</dbReference>
<comment type="caution">
    <text evidence="9">The sequence shown here is derived from an EMBL/GenBank/DDBJ whole genome shotgun (WGS) entry which is preliminary data.</text>
</comment>
<dbReference type="InterPro" id="IPR013118">
    <property type="entry name" value="Mannitol_DH_C"/>
</dbReference>
<evidence type="ECO:0000256" key="3">
    <source>
        <dbReference type="ARBA" id="ARBA00016219"/>
    </source>
</evidence>
<feature type="domain" description="Mannitol dehydrogenase C-terminal" evidence="8">
    <location>
        <begin position="277"/>
        <end position="402"/>
    </location>
</feature>
<dbReference type="InterPro" id="IPR023027">
    <property type="entry name" value="Mannitol_DH_CS"/>
</dbReference>
<dbReference type="PANTHER" id="PTHR43362">
    <property type="entry name" value="MANNITOL DEHYDROGENASE DSF1-RELATED"/>
    <property type="match status" value="1"/>
</dbReference>
<dbReference type="InterPro" id="IPR000669">
    <property type="entry name" value="Mannitol_DH"/>
</dbReference>
<dbReference type="InterPro" id="IPR008927">
    <property type="entry name" value="6-PGluconate_DH-like_C_sf"/>
</dbReference>
<gene>
    <name evidence="9" type="ORF">JOF36_004742</name>
</gene>
<keyword evidence="10" id="KW-1185">Reference proteome</keyword>
<organism evidence="9 10">
    <name type="scientific">Pseudonocardia parietis</name>
    <dbReference type="NCBI Taxonomy" id="570936"/>
    <lineage>
        <taxon>Bacteria</taxon>
        <taxon>Bacillati</taxon>
        <taxon>Actinomycetota</taxon>
        <taxon>Actinomycetes</taxon>
        <taxon>Pseudonocardiales</taxon>
        <taxon>Pseudonocardiaceae</taxon>
        <taxon>Pseudonocardia</taxon>
    </lineage>
</organism>
<dbReference type="SUPFAM" id="SSF51735">
    <property type="entry name" value="NAD(P)-binding Rossmann-fold domains"/>
    <property type="match status" value="1"/>
</dbReference>
<keyword evidence="4 9" id="KW-0560">Oxidoreductase</keyword>
<dbReference type="PROSITE" id="PS00974">
    <property type="entry name" value="MANNITOL_DHGENASE"/>
    <property type="match status" value="1"/>
</dbReference>
<evidence type="ECO:0000256" key="4">
    <source>
        <dbReference type="ARBA" id="ARBA00023002"/>
    </source>
</evidence>
<dbReference type="GO" id="GO:0008866">
    <property type="term" value="F:fructuronate reductase activity"/>
    <property type="evidence" value="ECO:0007669"/>
    <property type="project" value="UniProtKB-EC"/>
</dbReference>
<dbReference type="Gene3D" id="1.10.1040.10">
    <property type="entry name" value="N-(1-d-carboxylethyl)-l-norvaline Dehydrogenase, domain 2"/>
    <property type="match status" value="1"/>
</dbReference>
<accession>A0ABS4VYL6</accession>
<name>A0ABS4VYL6_9PSEU</name>
<dbReference type="InterPro" id="IPR036291">
    <property type="entry name" value="NAD(P)-bd_dom_sf"/>
</dbReference>
<evidence type="ECO:0000256" key="5">
    <source>
        <dbReference type="ARBA" id="ARBA00023027"/>
    </source>
</evidence>
<evidence type="ECO:0000256" key="2">
    <source>
        <dbReference type="ARBA" id="ARBA00012939"/>
    </source>
</evidence>
<evidence type="ECO:0000259" key="8">
    <source>
        <dbReference type="Pfam" id="PF08125"/>
    </source>
</evidence>
<comment type="catalytic activity">
    <reaction evidence="6">
        <text>D-mannitol 1-phosphate + NAD(+) = beta-D-fructose 6-phosphate + NADH + H(+)</text>
        <dbReference type="Rhea" id="RHEA:19661"/>
        <dbReference type="ChEBI" id="CHEBI:15378"/>
        <dbReference type="ChEBI" id="CHEBI:57540"/>
        <dbReference type="ChEBI" id="CHEBI:57634"/>
        <dbReference type="ChEBI" id="CHEBI:57945"/>
        <dbReference type="ChEBI" id="CHEBI:61381"/>
        <dbReference type="EC" id="1.1.1.17"/>
    </reaction>
</comment>
<dbReference type="PRINTS" id="PR00084">
    <property type="entry name" value="MTLDHDRGNASE"/>
</dbReference>
<feature type="domain" description="Mannitol dehydrogenase N-terminal" evidence="7">
    <location>
        <begin position="16"/>
        <end position="263"/>
    </location>
</feature>
<evidence type="ECO:0000256" key="1">
    <source>
        <dbReference type="ARBA" id="ARBA00006541"/>
    </source>
</evidence>
<evidence type="ECO:0000313" key="9">
    <source>
        <dbReference type="EMBL" id="MBP2369046.1"/>
    </source>
</evidence>
<dbReference type="Pfam" id="PF01232">
    <property type="entry name" value="Mannitol_dh"/>
    <property type="match status" value="1"/>
</dbReference>
<dbReference type="Pfam" id="PF08125">
    <property type="entry name" value="Mannitol_dh_C"/>
    <property type="match status" value="1"/>
</dbReference>
<dbReference type="PANTHER" id="PTHR43362:SF1">
    <property type="entry name" value="MANNITOL DEHYDROGENASE 2-RELATED"/>
    <property type="match status" value="1"/>
</dbReference>
<dbReference type="SUPFAM" id="SSF48179">
    <property type="entry name" value="6-phosphogluconate dehydrogenase C-terminal domain-like"/>
    <property type="match status" value="1"/>
</dbReference>
<evidence type="ECO:0000259" key="7">
    <source>
        <dbReference type="Pfam" id="PF01232"/>
    </source>
</evidence>
<evidence type="ECO:0000256" key="6">
    <source>
        <dbReference type="ARBA" id="ARBA00048615"/>
    </source>
</evidence>
<dbReference type="InterPro" id="IPR050988">
    <property type="entry name" value="Mannitol_DH/Oxidoreductase"/>
</dbReference>
<comment type="similarity">
    <text evidence="1">Belongs to the mannitol dehydrogenase family.</text>
</comment>
<proteinExistence type="inferred from homology"/>
<keyword evidence="5" id="KW-0520">NAD</keyword>
<dbReference type="Gene3D" id="3.40.50.720">
    <property type="entry name" value="NAD(P)-binding Rossmann-like Domain"/>
    <property type="match status" value="1"/>
</dbReference>
<sequence>MITMFPTDTPVPHGTGIVHIGLSNFHRAHQAVHTAAALASVEGPWGILGVAPRSASVADAMAAQANRYAVVEISPAGERVVVPGVHTGTAVAARDPQRVLAALAAQSTRIISLTVTEQGYTIDPRTGGLDLDHPGIRADLAGATSTAVGLLTRGLLRRARAHGAPVTVLSCDNLLGNGDVTARLAREFAAALPADEAGDLVPYLHTVTFPNSMVDRIVPATTETTRAAATRLLGADDAVPVPAEPFSMWALEDRFAAGRPAWEHTGAGVPGAVFTDDVAGYELLKLRLLNGTHSLIAYLGALAGEDLIARSAARPSIRGAAERVLHDDYRPTVRVPAGIDADDYATTLFARWSNTALGHRTRQVGSDGSLKLAQRIPGPAAEHLAAGRMPHHLALTAAAWLACVAPSPGFDPGPHAAAMAEPARERLAATASGPVAAHVRAALDLLGDPLPAAFAERVVELFGVVVRHGVEAAVAEAAGERRAA</sequence>
<reference evidence="9 10" key="1">
    <citation type="submission" date="2021-03" db="EMBL/GenBank/DDBJ databases">
        <title>Sequencing the genomes of 1000 actinobacteria strains.</title>
        <authorList>
            <person name="Klenk H.-P."/>
        </authorList>
    </citation>
    <scope>NUCLEOTIDE SEQUENCE [LARGE SCALE GENOMIC DNA]</scope>
    <source>
        <strain evidence="9 10">DSM 45256</strain>
    </source>
</reference>
<dbReference type="InterPro" id="IPR013328">
    <property type="entry name" value="6PGD_dom2"/>
</dbReference>
<protein>
    <recommendedName>
        <fullName evidence="3">Mannitol-1-phosphate 5-dehydrogenase</fullName>
        <ecNumber evidence="2">1.1.1.17</ecNumber>
    </recommendedName>
</protein>